<accession>A0ACB8XIX0</accession>
<name>A0ACB8XIX0_ARCLA</name>
<sequence length="138" mass="15095">MKVVGWERNSKECKYPHLPTSFPKEQIDYSILSRGLNNATKQSTNLYYKYTSKPPFSHTSDPIKPPPPWPCCFFWPPPSSSFPPSTTSSNPSSNASVSTSLQAHAHSPSSETSTMSNPSNSGVTPNGPELMARSSPFT</sequence>
<evidence type="ECO:0000313" key="2">
    <source>
        <dbReference type="Proteomes" id="UP001055879"/>
    </source>
</evidence>
<protein>
    <submittedName>
        <fullName evidence="1">Uncharacterized protein</fullName>
    </submittedName>
</protein>
<dbReference type="EMBL" id="CM042063">
    <property type="protein sequence ID" value="KAI3667206.1"/>
    <property type="molecule type" value="Genomic_DNA"/>
</dbReference>
<comment type="caution">
    <text evidence="1">The sequence shown here is derived from an EMBL/GenBank/DDBJ whole genome shotgun (WGS) entry which is preliminary data.</text>
</comment>
<gene>
    <name evidence="1" type="ORF">L6452_42255</name>
</gene>
<reference evidence="1 2" key="2">
    <citation type="journal article" date="2022" name="Mol. Ecol. Resour.">
        <title>The genomes of chicory, endive, great burdock and yacon provide insights into Asteraceae paleo-polyploidization history and plant inulin production.</title>
        <authorList>
            <person name="Fan W."/>
            <person name="Wang S."/>
            <person name="Wang H."/>
            <person name="Wang A."/>
            <person name="Jiang F."/>
            <person name="Liu H."/>
            <person name="Zhao H."/>
            <person name="Xu D."/>
            <person name="Zhang Y."/>
        </authorList>
    </citation>
    <scope>NUCLEOTIDE SEQUENCE [LARGE SCALE GENOMIC DNA]</scope>
    <source>
        <strain evidence="2">cv. Niubang</strain>
    </source>
</reference>
<organism evidence="1 2">
    <name type="scientific">Arctium lappa</name>
    <name type="common">Greater burdock</name>
    <name type="synonym">Lappa major</name>
    <dbReference type="NCBI Taxonomy" id="4217"/>
    <lineage>
        <taxon>Eukaryota</taxon>
        <taxon>Viridiplantae</taxon>
        <taxon>Streptophyta</taxon>
        <taxon>Embryophyta</taxon>
        <taxon>Tracheophyta</taxon>
        <taxon>Spermatophyta</taxon>
        <taxon>Magnoliopsida</taxon>
        <taxon>eudicotyledons</taxon>
        <taxon>Gunneridae</taxon>
        <taxon>Pentapetalae</taxon>
        <taxon>asterids</taxon>
        <taxon>campanulids</taxon>
        <taxon>Asterales</taxon>
        <taxon>Asteraceae</taxon>
        <taxon>Carduoideae</taxon>
        <taxon>Cardueae</taxon>
        <taxon>Arctiinae</taxon>
        <taxon>Arctium</taxon>
    </lineage>
</organism>
<proteinExistence type="predicted"/>
<evidence type="ECO:0000313" key="1">
    <source>
        <dbReference type="EMBL" id="KAI3667206.1"/>
    </source>
</evidence>
<reference evidence="2" key="1">
    <citation type="journal article" date="2022" name="Mol. Ecol. Resour.">
        <title>The genomes of chicory, endive, great burdock and yacon provide insights into Asteraceae palaeo-polyploidization history and plant inulin production.</title>
        <authorList>
            <person name="Fan W."/>
            <person name="Wang S."/>
            <person name="Wang H."/>
            <person name="Wang A."/>
            <person name="Jiang F."/>
            <person name="Liu H."/>
            <person name="Zhao H."/>
            <person name="Xu D."/>
            <person name="Zhang Y."/>
        </authorList>
    </citation>
    <scope>NUCLEOTIDE SEQUENCE [LARGE SCALE GENOMIC DNA]</scope>
    <source>
        <strain evidence="2">cv. Niubang</strain>
    </source>
</reference>
<dbReference type="Proteomes" id="UP001055879">
    <property type="component" value="Linkage Group LG17"/>
</dbReference>
<keyword evidence="2" id="KW-1185">Reference proteome</keyword>